<feature type="compositionally biased region" description="Basic and acidic residues" evidence="1">
    <location>
        <begin position="19"/>
        <end position="30"/>
    </location>
</feature>
<comment type="caution">
    <text evidence="2">The sequence shown here is derived from an EMBL/GenBank/DDBJ whole genome shotgun (WGS) entry which is preliminary data.</text>
</comment>
<protein>
    <submittedName>
        <fullName evidence="2">Uncharacterized protein</fullName>
    </submittedName>
</protein>
<organism evidence="2 3">
    <name type="scientific">Mycobacterium pinniadriaticum</name>
    <dbReference type="NCBI Taxonomy" id="2994102"/>
    <lineage>
        <taxon>Bacteria</taxon>
        <taxon>Bacillati</taxon>
        <taxon>Actinomycetota</taxon>
        <taxon>Actinomycetes</taxon>
        <taxon>Mycobacteriales</taxon>
        <taxon>Mycobacteriaceae</taxon>
        <taxon>Mycobacterium</taxon>
    </lineage>
</organism>
<evidence type="ECO:0000313" key="2">
    <source>
        <dbReference type="EMBL" id="MCX2937760.1"/>
    </source>
</evidence>
<accession>A0ABT3SE39</accession>
<keyword evidence="3" id="KW-1185">Reference proteome</keyword>
<name>A0ABT3SE39_9MYCO</name>
<gene>
    <name evidence="2" type="ORF">ORI27_13705</name>
</gene>
<dbReference type="RefSeq" id="WP_265997418.1">
    <property type="nucleotide sequence ID" value="NZ_JAPJDN010000010.1"/>
</dbReference>
<dbReference type="EMBL" id="JAPJDO010000010">
    <property type="protein sequence ID" value="MCX2937760.1"/>
    <property type="molecule type" value="Genomic_DNA"/>
</dbReference>
<evidence type="ECO:0000313" key="3">
    <source>
        <dbReference type="Proteomes" id="UP001300745"/>
    </source>
</evidence>
<sequence length="42" mass="4580">MAQLVCPVCKRTVSVSEQHGQKMPDHHDNKGQPCRGSGHKPA</sequence>
<proteinExistence type="predicted"/>
<reference evidence="2 3" key="1">
    <citation type="submission" date="2022-11" db="EMBL/GenBank/DDBJ databases">
        <title>Mycobacterium sp. nov.</title>
        <authorList>
            <person name="Papic B."/>
            <person name="Spicic S."/>
            <person name="Duvnjak S."/>
        </authorList>
    </citation>
    <scope>NUCLEOTIDE SEQUENCE [LARGE SCALE GENOMIC DNA]</scope>
    <source>
        <strain evidence="2 3">CVI_P4</strain>
    </source>
</reference>
<evidence type="ECO:0000256" key="1">
    <source>
        <dbReference type="SAM" id="MobiDB-lite"/>
    </source>
</evidence>
<feature type="region of interest" description="Disordered" evidence="1">
    <location>
        <begin position="15"/>
        <end position="42"/>
    </location>
</feature>
<dbReference type="Proteomes" id="UP001300745">
    <property type="component" value="Unassembled WGS sequence"/>
</dbReference>